<dbReference type="SUPFAM" id="SSF53756">
    <property type="entry name" value="UDP-Glycosyltransferase/glycogen phosphorylase"/>
    <property type="match status" value="1"/>
</dbReference>
<protein>
    <submittedName>
        <fullName evidence="3">Glycos_transf_1</fullName>
    </submittedName>
</protein>
<accession>A0A060BTM8</accession>
<evidence type="ECO:0000313" key="3">
    <source>
        <dbReference type="EMBL" id="AIA83856.1"/>
    </source>
</evidence>
<dbReference type="PANTHER" id="PTHR12526">
    <property type="entry name" value="GLYCOSYLTRANSFERASE"/>
    <property type="match status" value="1"/>
</dbReference>
<evidence type="ECO:0000256" key="1">
    <source>
        <dbReference type="ARBA" id="ARBA00022676"/>
    </source>
</evidence>
<dbReference type="AlphaFoldDB" id="A0A060BTM8"/>
<name>A0A060BTM8_9FIRM</name>
<dbReference type="Gene3D" id="3.40.50.2000">
    <property type="entry name" value="Glycogen Phosphorylase B"/>
    <property type="match status" value="2"/>
</dbReference>
<dbReference type="Pfam" id="PF13692">
    <property type="entry name" value="Glyco_trans_1_4"/>
    <property type="match status" value="1"/>
</dbReference>
<keyword evidence="2" id="KW-0808">Transferase</keyword>
<proteinExistence type="predicted"/>
<dbReference type="GO" id="GO:0016757">
    <property type="term" value="F:glycosyltransferase activity"/>
    <property type="evidence" value="ECO:0007669"/>
    <property type="project" value="UniProtKB-KW"/>
</dbReference>
<organism evidence="3">
    <name type="scientific">uncultured Halothermothrix sp</name>
    <dbReference type="NCBI Taxonomy" id="543059"/>
    <lineage>
        <taxon>Bacteria</taxon>
        <taxon>Bacillati</taxon>
        <taxon>Bacillota</taxon>
        <taxon>Clostridia</taxon>
        <taxon>Halanaerobiales</taxon>
        <taxon>Halothermotrichaceae</taxon>
        <taxon>Halothermothrix</taxon>
        <taxon>environmental samples</taxon>
    </lineage>
</organism>
<reference evidence="3" key="1">
    <citation type="journal article" date="2013" name="Environ. Microbiol.">
        <title>Seasonally variable intestinal metagenomes of the red palm weevil (Rhynchophorus ferrugineus).</title>
        <authorList>
            <person name="Jia S."/>
            <person name="Zhang X."/>
            <person name="Zhang G."/>
            <person name="Yin A."/>
            <person name="Zhang S."/>
            <person name="Li F."/>
            <person name="Wang L."/>
            <person name="Zhao D."/>
            <person name="Yun Q."/>
            <person name="Tala"/>
            <person name="Wang J."/>
            <person name="Sun G."/>
            <person name="Baabdullah M."/>
            <person name="Yu X."/>
            <person name="Hu S."/>
            <person name="Al-Mssallem I.S."/>
            <person name="Yu J."/>
        </authorList>
    </citation>
    <scope>NUCLEOTIDE SEQUENCE</scope>
</reference>
<evidence type="ECO:0000256" key="2">
    <source>
        <dbReference type="ARBA" id="ARBA00022679"/>
    </source>
</evidence>
<dbReference type="CDD" id="cd03801">
    <property type="entry name" value="GT4_PimA-like"/>
    <property type="match status" value="1"/>
</dbReference>
<sequence>QVFGEAMACGLPIIGTQVGGIPEVVRHNQDGWLVPPENPQAVADALLAMADRRDEFDRIGAGAREHTVRSFSWPAVARSYLDLYQSLARPTAACA</sequence>
<feature type="non-terminal residue" evidence="3">
    <location>
        <position position="1"/>
    </location>
</feature>
<dbReference type="PANTHER" id="PTHR12526:SF510">
    <property type="entry name" value="D-INOSITOL 3-PHOSPHATE GLYCOSYLTRANSFERASE"/>
    <property type="match status" value="1"/>
</dbReference>
<dbReference type="EMBL" id="KF116611">
    <property type="protein sequence ID" value="AIA83856.1"/>
    <property type="molecule type" value="Genomic_DNA"/>
</dbReference>
<keyword evidence="1" id="KW-0328">Glycosyltransferase</keyword>